<gene>
    <name evidence="2" type="ORF">DV515_00014461</name>
</gene>
<feature type="region of interest" description="Disordered" evidence="1">
    <location>
        <begin position="95"/>
        <end position="127"/>
    </location>
</feature>
<proteinExistence type="predicted"/>
<reference evidence="2 3" key="1">
    <citation type="journal article" date="2018" name="Proc. R. Soc. B">
        <title>A non-coding region near Follistatin controls head colour polymorphism in the Gouldian finch.</title>
        <authorList>
            <person name="Toomey M.B."/>
            <person name="Marques C.I."/>
            <person name="Andrade P."/>
            <person name="Araujo P.M."/>
            <person name="Sabatino S."/>
            <person name="Gazda M.A."/>
            <person name="Afonso S."/>
            <person name="Lopes R.J."/>
            <person name="Corbo J.C."/>
            <person name="Carneiro M."/>
        </authorList>
    </citation>
    <scope>NUCLEOTIDE SEQUENCE [LARGE SCALE GENOMIC DNA]</scope>
    <source>
        <strain evidence="2">Red01</strain>
        <tissue evidence="2">Muscle</tissue>
    </source>
</reference>
<keyword evidence="3" id="KW-1185">Reference proteome</keyword>
<sequence length="180" mass="19053">MESNELGIHTERRRVGLLAGRARGARRWVCRGSVAPGRAGQGCARSRCLRPSRRGSCSRFALCSLSCLPFPPSLFPFPAFASLCVLCPGPAASRLPSSRPLGSGPPPPRGFLRPAGQEGSEAPRGPAGVAAAAGLAALRGRCLHLRAHRARRLPRFCRGWGSPVRPGPEHPHLGAGRDTF</sequence>
<accession>A0A3L8RYC1</accession>
<dbReference type="Proteomes" id="UP000276834">
    <property type="component" value="Unassembled WGS sequence"/>
</dbReference>
<organism evidence="2 3">
    <name type="scientific">Chloebia gouldiae</name>
    <name type="common">Gouldian finch</name>
    <name type="synonym">Erythrura gouldiae</name>
    <dbReference type="NCBI Taxonomy" id="44316"/>
    <lineage>
        <taxon>Eukaryota</taxon>
        <taxon>Metazoa</taxon>
        <taxon>Chordata</taxon>
        <taxon>Craniata</taxon>
        <taxon>Vertebrata</taxon>
        <taxon>Euteleostomi</taxon>
        <taxon>Archelosauria</taxon>
        <taxon>Archosauria</taxon>
        <taxon>Dinosauria</taxon>
        <taxon>Saurischia</taxon>
        <taxon>Theropoda</taxon>
        <taxon>Coelurosauria</taxon>
        <taxon>Aves</taxon>
        <taxon>Neognathae</taxon>
        <taxon>Neoaves</taxon>
        <taxon>Telluraves</taxon>
        <taxon>Australaves</taxon>
        <taxon>Passeriformes</taxon>
        <taxon>Passeroidea</taxon>
        <taxon>Passeridae</taxon>
        <taxon>Chloebia</taxon>
    </lineage>
</organism>
<dbReference type="EMBL" id="QUSF01000125">
    <property type="protein sequence ID" value="RLV90354.1"/>
    <property type="molecule type" value="Genomic_DNA"/>
</dbReference>
<protein>
    <submittedName>
        <fullName evidence="2">Uncharacterized protein</fullName>
    </submittedName>
</protein>
<dbReference type="AlphaFoldDB" id="A0A3L8RYC1"/>
<evidence type="ECO:0000313" key="2">
    <source>
        <dbReference type="EMBL" id="RLV90354.1"/>
    </source>
</evidence>
<evidence type="ECO:0000256" key="1">
    <source>
        <dbReference type="SAM" id="MobiDB-lite"/>
    </source>
</evidence>
<name>A0A3L8RYC1_CHLGU</name>
<comment type="caution">
    <text evidence="2">The sequence shown here is derived from an EMBL/GenBank/DDBJ whole genome shotgun (WGS) entry which is preliminary data.</text>
</comment>
<evidence type="ECO:0000313" key="3">
    <source>
        <dbReference type="Proteomes" id="UP000276834"/>
    </source>
</evidence>